<reference evidence="2 3" key="1">
    <citation type="submission" date="2015-03" db="EMBL/GenBank/DDBJ databases">
        <authorList>
            <person name="Urmite Genomes"/>
        </authorList>
    </citation>
    <scope>NUCLEOTIDE SEQUENCE [LARGE SCALE GENOMIC DNA]</scope>
    <source>
        <strain evidence="2 3">CSUR P1491</strain>
    </source>
</reference>
<keyword evidence="1" id="KW-0812">Transmembrane</keyword>
<dbReference type="RefSeq" id="WP_090606763.1">
    <property type="nucleotide sequence ID" value="NZ_CTEE01000001.1"/>
</dbReference>
<dbReference type="OrthoDB" id="9784774at2"/>
<evidence type="ECO:0000313" key="3">
    <source>
        <dbReference type="Proteomes" id="UP000199251"/>
    </source>
</evidence>
<gene>
    <name evidence="2" type="ORF">BN1232_05111</name>
</gene>
<feature type="transmembrane region" description="Helical" evidence="1">
    <location>
        <begin position="53"/>
        <end position="72"/>
    </location>
</feature>
<keyword evidence="1" id="KW-1133">Transmembrane helix</keyword>
<organism evidence="2 3">
    <name type="scientific">Mycobacterium lentiflavum</name>
    <dbReference type="NCBI Taxonomy" id="141349"/>
    <lineage>
        <taxon>Bacteria</taxon>
        <taxon>Bacillati</taxon>
        <taxon>Actinomycetota</taxon>
        <taxon>Actinomycetes</taxon>
        <taxon>Mycobacteriales</taxon>
        <taxon>Mycobacteriaceae</taxon>
        <taxon>Mycobacterium</taxon>
        <taxon>Mycobacterium simiae complex</taxon>
    </lineage>
</organism>
<accession>A0A0E3WDQ3</accession>
<feature type="transmembrane region" description="Helical" evidence="1">
    <location>
        <begin position="130"/>
        <end position="151"/>
    </location>
</feature>
<evidence type="ECO:0008006" key="4">
    <source>
        <dbReference type="Google" id="ProtNLM"/>
    </source>
</evidence>
<keyword evidence="1" id="KW-0472">Membrane</keyword>
<evidence type="ECO:0000256" key="1">
    <source>
        <dbReference type="SAM" id="Phobius"/>
    </source>
</evidence>
<dbReference type="EMBL" id="CTEE01000001">
    <property type="protein sequence ID" value="CQD20993.1"/>
    <property type="molecule type" value="Genomic_DNA"/>
</dbReference>
<dbReference type="Proteomes" id="UP000199251">
    <property type="component" value="Unassembled WGS sequence"/>
</dbReference>
<dbReference type="AlphaFoldDB" id="A0A0E3WDQ3"/>
<proteinExistence type="predicted"/>
<evidence type="ECO:0000313" key="2">
    <source>
        <dbReference type="EMBL" id="CQD20993.1"/>
    </source>
</evidence>
<dbReference type="STRING" id="141349.BN1232_05111"/>
<protein>
    <recommendedName>
        <fullName evidence="4">Transmembrane protein</fullName>
    </recommendedName>
</protein>
<name>A0A0E3WDQ3_MYCLN</name>
<sequence>MTDQPAENRRKHLDHIQAVITRMSTASSTAKGWLLPVVTAAYGYAVTKHAPSVALLGVAAVVLFGFLDANYLRQERGFRRLYTAVVHTEVPSYSMNPADADEDKPASWWDCALWPFKYVLGRWVPGPGVWLSWSIAPFYGTLLGVGLYIYWHVK</sequence>